<organism evidence="1 2">
    <name type="scientific">Aristaeella lactis</name>
    <dbReference type="NCBI Taxonomy" id="3046383"/>
    <lineage>
        <taxon>Bacteria</taxon>
        <taxon>Bacillati</taxon>
        <taxon>Bacillota</taxon>
        <taxon>Clostridia</taxon>
        <taxon>Eubacteriales</taxon>
        <taxon>Aristaeellaceae</taxon>
        <taxon>Aristaeella</taxon>
    </lineage>
</organism>
<accession>A0AC61PPK5</accession>
<evidence type="ECO:0000313" key="1">
    <source>
        <dbReference type="EMBL" id="SMC82988.1"/>
    </source>
</evidence>
<reference evidence="1" key="1">
    <citation type="submission" date="2017-04" db="EMBL/GenBank/DDBJ databases">
        <authorList>
            <person name="Varghese N."/>
            <person name="Submissions S."/>
        </authorList>
    </citation>
    <scope>NUCLEOTIDE SEQUENCE</scope>
    <source>
        <strain evidence="1">WTE2008</strain>
    </source>
</reference>
<dbReference type="Proteomes" id="UP000192328">
    <property type="component" value="Unassembled WGS sequence"/>
</dbReference>
<name>A0AC61PPK5_9FIRM</name>
<gene>
    <name evidence="1" type="ORF">SAMN06297397_2758</name>
</gene>
<proteinExistence type="predicted"/>
<keyword evidence="1" id="KW-0436">Ligase</keyword>
<sequence>MQQAHPRRGYGMTLSACLWLGLFPLLQGGTYYSITHDKLRIMQDLSAVTLLCLLFDLVFFLIHRKKNPSPSSGKRQILVPLLIASALMGLTAVSCFTSIGFTSITWWIGEDARYEGLATQLCYFGLFVCFLFSRVYRRPVVLSASAGVIAYLVVVLLQRAGGNPFGLYPPDKSYALVPEFQGTIGNIDMVTGYLLLMAGFLLYSFLDDLFTLRSSKASSGRSARLKPKDERHPCLSLISLAAFLAAVYLILTMGVQFGVISLSVLLLFTLLRFLPRKARRPLLIILIVVALLVVWFWPGHSGGLWELHEIFHGRARLSFGSNRVAVWYYSILMSKEHLLLGNGSGTFKECFNTFLPEHDYVIPTEQDGLALPAYFDNPHSEYIAQLADHGLLAMLLFILLMLVAVFRRREGWFPCLSPYSAAVLCYAVQAIFSFSVCLVAPMFWALIALSFTEQ</sequence>
<comment type="caution">
    <text evidence="1">The sequence shown here is derived from an EMBL/GenBank/DDBJ whole genome shotgun (WGS) entry which is preliminary data.</text>
</comment>
<evidence type="ECO:0000313" key="2">
    <source>
        <dbReference type="Proteomes" id="UP000192328"/>
    </source>
</evidence>
<dbReference type="EMBL" id="FWXZ01000007">
    <property type="protein sequence ID" value="SMC82988.1"/>
    <property type="molecule type" value="Genomic_DNA"/>
</dbReference>
<protein>
    <submittedName>
        <fullName evidence="1">O-Antigen ligase</fullName>
    </submittedName>
</protein>
<keyword evidence="2" id="KW-1185">Reference proteome</keyword>